<accession>A0A136IWL7</accession>
<evidence type="ECO:0000313" key="2">
    <source>
        <dbReference type="Proteomes" id="UP000070501"/>
    </source>
</evidence>
<reference evidence="2" key="1">
    <citation type="submission" date="2016-02" db="EMBL/GenBank/DDBJ databases">
        <title>Draft genome sequence of Microdochium bolleyi, a fungal endophyte of beachgrass.</title>
        <authorList>
            <consortium name="DOE Joint Genome Institute"/>
            <person name="David A.S."/>
            <person name="May G."/>
            <person name="Haridas S."/>
            <person name="Lim J."/>
            <person name="Wang M."/>
            <person name="Labutti K."/>
            <person name="Lipzen A."/>
            <person name="Barry K."/>
            <person name="Grigoriev I.V."/>
        </authorList>
    </citation>
    <scope>NUCLEOTIDE SEQUENCE [LARGE SCALE GENOMIC DNA]</scope>
    <source>
        <strain evidence="2">J235TASD1</strain>
    </source>
</reference>
<feature type="non-terminal residue" evidence="1">
    <location>
        <position position="99"/>
    </location>
</feature>
<dbReference type="InParanoid" id="A0A136IWL7"/>
<protein>
    <submittedName>
        <fullName evidence="1">Uncharacterized protein</fullName>
    </submittedName>
</protein>
<sequence length="99" mass="10970">MSVSGMSFLYMTRTILRGTPRGRPPAAALRALSTTTRRLKSSSDIPFEHEIAEEGVPFEQAPTPPRGTITPSERQVFERIFADIRARGLQPTVRDEADA</sequence>
<name>A0A136IWL7_9PEZI</name>
<organism evidence="1 2">
    <name type="scientific">Microdochium bolleyi</name>
    <dbReference type="NCBI Taxonomy" id="196109"/>
    <lineage>
        <taxon>Eukaryota</taxon>
        <taxon>Fungi</taxon>
        <taxon>Dikarya</taxon>
        <taxon>Ascomycota</taxon>
        <taxon>Pezizomycotina</taxon>
        <taxon>Sordariomycetes</taxon>
        <taxon>Xylariomycetidae</taxon>
        <taxon>Xylariales</taxon>
        <taxon>Microdochiaceae</taxon>
        <taxon>Microdochium</taxon>
    </lineage>
</organism>
<dbReference type="Proteomes" id="UP000070501">
    <property type="component" value="Unassembled WGS sequence"/>
</dbReference>
<proteinExistence type="predicted"/>
<dbReference type="EMBL" id="KQ964255">
    <property type="protein sequence ID" value="KXJ89295.1"/>
    <property type="molecule type" value="Genomic_DNA"/>
</dbReference>
<keyword evidence="2" id="KW-1185">Reference proteome</keyword>
<evidence type="ECO:0000313" key="1">
    <source>
        <dbReference type="EMBL" id="KXJ89295.1"/>
    </source>
</evidence>
<dbReference type="AlphaFoldDB" id="A0A136IWL7"/>
<gene>
    <name evidence="1" type="ORF">Micbo1qcDRAFT_165353</name>
</gene>
<dbReference type="STRING" id="196109.A0A136IWL7"/>